<dbReference type="PROSITE" id="PS00828">
    <property type="entry name" value="RIBOSOMAL_L36"/>
    <property type="match status" value="1"/>
</dbReference>
<dbReference type="GO" id="GO:0009507">
    <property type="term" value="C:chloroplast"/>
    <property type="evidence" value="ECO:0007669"/>
    <property type="project" value="UniProtKB-SubCell"/>
</dbReference>
<dbReference type="PANTHER" id="PTHR42888:SF1">
    <property type="entry name" value="LARGE RIBOSOMAL SUBUNIT PROTEIN BL36C"/>
    <property type="match status" value="1"/>
</dbReference>
<name>A0A0B5GLD3_9CHLO</name>
<evidence type="ECO:0000256" key="2">
    <source>
        <dbReference type="ARBA" id="ARBA00022980"/>
    </source>
</evidence>
<evidence type="ECO:0000256" key="5">
    <source>
        <dbReference type="HAMAP-Rule" id="MF_00251"/>
    </source>
</evidence>
<dbReference type="InterPro" id="IPR000473">
    <property type="entry name" value="Ribosomal_bL36"/>
</dbReference>
<accession>A0A0B5GLD3</accession>
<dbReference type="EMBL" id="KM820149">
    <property type="protein sequence ID" value="AJF21950.1"/>
    <property type="molecule type" value="Genomic_DNA"/>
</dbReference>
<gene>
    <name evidence="5 6" type="primary">rpl36</name>
</gene>
<evidence type="ECO:0000256" key="4">
    <source>
        <dbReference type="ARBA" id="ARBA00035240"/>
    </source>
</evidence>
<protein>
    <recommendedName>
        <fullName evidence="4 5">Large ribosomal subunit protein bL36c</fullName>
    </recommendedName>
</protein>
<dbReference type="GO" id="GO:0003735">
    <property type="term" value="F:structural constituent of ribosome"/>
    <property type="evidence" value="ECO:0007669"/>
    <property type="project" value="InterPro"/>
</dbReference>
<dbReference type="InterPro" id="IPR035977">
    <property type="entry name" value="Ribosomal_bL36_sp"/>
</dbReference>
<reference evidence="6" key="1">
    <citation type="journal article" date="2014" name="Front Ecol Evol">
        <title>New phylogenetic hypotheses for the core Chlorophyta based on chloroplast sequence data.</title>
        <authorList>
            <person name="Fucikova K."/>
            <person name="Leliaert F."/>
            <person name="Cooper E.D."/>
            <person name="Skaloud P."/>
            <person name="D'Hondt S."/>
            <person name="De Clerck O."/>
            <person name="Gurgel C.F.D."/>
            <person name="Lewis L.A."/>
            <person name="Lewis P.O."/>
            <person name="Lopez-Bautista J.M."/>
            <person name="Delwiche C.F."/>
            <person name="Verbruggen H."/>
        </authorList>
    </citation>
    <scope>NUCLEOTIDE SEQUENCE</scope>
</reference>
<organism evidence="6">
    <name type="scientific">Codium decorticatum</name>
    <dbReference type="NCBI Taxonomy" id="414126"/>
    <lineage>
        <taxon>Eukaryota</taxon>
        <taxon>Viridiplantae</taxon>
        <taxon>Chlorophyta</taxon>
        <taxon>core chlorophytes</taxon>
        <taxon>Ulvophyceae</taxon>
        <taxon>TCBD clade</taxon>
        <taxon>Bryopsidales</taxon>
        <taxon>Bryopsidineae</taxon>
        <taxon>Codiaceae</taxon>
        <taxon>Codium</taxon>
    </lineage>
</organism>
<comment type="subcellular location">
    <subcellularLocation>
        <location evidence="5">Plastid</location>
        <location evidence="5">Chloroplast</location>
    </subcellularLocation>
</comment>
<dbReference type="AlphaFoldDB" id="A0A0B5GLD3"/>
<dbReference type="HAMAP" id="MF_00251">
    <property type="entry name" value="Ribosomal_bL36"/>
    <property type="match status" value="1"/>
</dbReference>
<dbReference type="GO" id="GO:0005840">
    <property type="term" value="C:ribosome"/>
    <property type="evidence" value="ECO:0007669"/>
    <property type="project" value="UniProtKB-KW"/>
</dbReference>
<dbReference type="Pfam" id="PF00444">
    <property type="entry name" value="Ribosomal_L36"/>
    <property type="match status" value="1"/>
</dbReference>
<evidence type="ECO:0000313" key="6">
    <source>
        <dbReference type="EMBL" id="AJF21950.1"/>
    </source>
</evidence>
<geneLocation type="chloroplast" evidence="6"/>
<keyword evidence="3 5" id="KW-0687">Ribonucleoprotein</keyword>
<sequence length="42" mass="5043">MKIRASVKKICNQCRLIRRKGKILIICKNPKHKQRQIKKIKT</sequence>
<keyword evidence="2 5" id="KW-0689">Ribosomal protein</keyword>
<dbReference type="GO" id="GO:0006412">
    <property type="term" value="P:translation"/>
    <property type="evidence" value="ECO:0007669"/>
    <property type="project" value="UniProtKB-UniRule"/>
</dbReference>
<dbReference type="GO" id="GO:1990904">
    <property type="term" value="C:ribonucleoprotein complex"/>
    <property type="evidence" value="ECO:0007669"/>
    <property type="project" value="UniProtKB-KW"/>
</dbReference>
<comment type="similarity">
    <text evidence="1 5">Belongs to the bacterial ribosomal protein bL36 family.</text>
</comment>
<dbReference type="PANTHER" id="PTHR42888">
    <property type="entry name" value="50S RIBOSOMAL PROTEIN L36, CHLOROPLASTIC"/>
    <property type="match status" value="1"/>
</dbReference>
<dbReference type="NCBIfam" id="TIGR01022">
    <property type="entry name" value="rpmJ_bact"/>
    <property type="match status" value="1"/>
</dbReference>
<evidence type="ECO:0000256" key="1">
    <source>
        <dbReference type="ARBA" id="ARBA00007645"/>
    </source>
</evidence>
<keyword evidence="6" id="KW-0150">Chloroplast</keyword>
<proteinExistence type="inferred from homology"/>
<dbReference type="SUPFAM" id="SSF57840">
    <property type="entry name" value="Ribosomal protein L36"/>
    <property type="match status" value="1"/>
</dbReference>
<evidence type="ECO:0000256" key="3">
    <source>
        <dbReference type="ARBA" id="ARBA00023274"/>
    </source>
</evidence>
<keyword evidence="6" id="KW-0934">Plastid</keyword>